<proteinExistence type="inferred from homology"/>
<dbReference type="GO" id="GO:0000290">
    <property type="term" value="P:deadenylation-dependent decapping of nuclear-transcribed mRNA"/>
    <property type="evidence" value="ECO:0007669"/>
    <property type="project" value="InterPro"/>
</dbReference>
<evidence type="ECO:0000256" key="4">
    <source>
        <dbReference type="SAM" id="MobiDB-lite"/>
    </source>
</evidence>
<sequence length="359" mass="39312">MSQSQSKKLTPNLDRQSTKVLNLTVLQRIDPFIAEILFTAAHVSFYEFNIETNQWSRKDVEGSLFVVKRNVQPQFQFIVMNRRNTDNLVENLLDFEYELKKPYLLYRNAAQEVNGIWFYNEDECEEVANLFNRILSEYSKIPPNAVMPSVKSESKEVPVSVVAESPLESSSAPASAAEAFGGPVFSTIFSTSKTAGNSDIENFRQPSATVTSTSQSGILSPAPAIQIPSASPSGLSLSGFPVGPFETFNSGNQVTNLVKPSSFFASASSSSQISAPISSSSSPSTALQHSLNMPHQYGRTMPQPFPPPNLSPSLPTGSSLTPNQATISRDKVRDALLSLVQDDQFIDLVFQTFLKLNHS</sequence>
<dbReference type="EMBL" id="SDMP01000006">
    <property type="protein sequence ID" value="RYR53281.1"/>
    <property type="molecule type" value="Genomic_DNA"/>
</dbReference>
<dbReference type="GO" id="GO:0031087">
    <property type="term" value="P:deadenylation-independent decapping of nuclear-transcribed mRNA"/>
    <property type="evidence" value="ECO:0007669"/>
    <property type="project" value="TreeGrafter"/>
</dbReference>
<dbReference type="Pfam" id="PF06058">
    <property type="entry name" value="DCP1"/>
    <property type="match status" value="1"/>
</dbReference>
<dbReference type="PANTHER" id="PTHR16290:SF35">
    <property type="entry name" value="MRNA-DECAPPING ENZYME-LIKE PROTEIN"/>
    <property type="match status" value="1"/>
</dbReference>
<dbReference type="Gramene" id="arahy.Tifrunner.gnm2.ann2.Ah06g247200.1">
    <property type="protein sequence ID" value="arahy.Tifrunner.gnm2.ann2.Ah06g247200.1-CDS"/>
    <property type="gene ID" value="arahy.Tifrunner.gnm2.ann2.Ah06g247200"/>
</dbReference>
<reference evidence="5 6" key="1">
    <citation type="submission" date="2019-01" db="EMBL/GenBank/DDBJ databases">
        <title>Sequencing of cultivated peanut Arachis hypogaea provides insights into genome evolution and oil improvement.</title>
        <authorList>
            <person name="Chen X."/>
        </authorList>
    </citation>
    <scope>NUCLEOTIDE SEQUENCE [LARGE SCALE GENOMIC DNA]</scope>
    <source>
        <strain evidence="6">cv. Fuhuasheng</strain>
        <tissue evidence="5">Leaves</tissue>
    </source>
</reference>
<dbReference type="GO" id="GO:0008047">
    <property type="term" value="F:enzyme activator activity"/>
    <property type="evidence" value="ECO:0007669"/>
    <property type="project" value="InterPro"/>
</dbReference>
<dbReference type="OrthoDB" id="440673at2759"/>
<evidence type="ECO:0000313" key="5">
    <source>
        <dbReference type="EMBL" id="RYR53281.1"/>
    </source>
</evidence>
<keyword evidence="6" id="KW-1185">Reference proteome</keyword>
<feature type="region of interest" description="Disordered" evidence="4">
    <location>
        <begin position="294"/>
        <end position="324"/>
    </location>
</feature>
<evidence type="ECO:0000256" key="3">
    <source>
        <dbReference type="ARBA" id="ARBA00022490"/>
    </source>
</evidence>
<dbReference type="PANTHER" id="PTHR16290">
    <property type="entry name" value="TRANSCRIPTION FACTOR SMIF DECAPPING ENZYME DCP1"/>
    <property type="match status" value="1"/>
</dbReference>
<dbReference type="InterPro" id="IPR011993">
    <property type="entry name" value="PH-like_dom_sf"/>
</dbReference>
<comment type="similarity">
    <text evidence="2">Belongs to the DCP1 family.</text>
</comment>
<organism evidence="5 6">
    <name type="scientific">Arachis hypogaea</name>
    <name type="common">Peanut</name>
    <dbReference type="NCBI Taxonomy" id="3818"/>
    <lineage>
        <taxon>Eukaryota</taxon>
        <taxon>Viridiplantae</taxon>
        <taxon>Streptophyta</taxon>
        <taxon>Embryophyta</taxon>
        <taxon>Tracheophyta</taxon>
        <taxon>Spermatophyta</taxon>
        <taxon>Magnoliopsida</taxon>
        <taxon>eudicotyledons</taxon>
        <taxon>Gunneridae</taxon>
        <taxon>Pentapetalae</taxon>
        <taxon>rosids</taxon>
        <taxon>fabids</taxon>
        <taxon>Fabales</taxon>
        <taxon>Fabaceae</taxon>
        <taxon>Papilionoideae</taxon>
        <taxon>50 kb inversion clade</taxon>
        <taxon>dalbergioids sensu lato</taxon>
        <taxon>Dalbergieae</taxon>
        <taxon>Pterocarpus clade</taxon>
        <taxon>Arachis</taxon>
    </lineage>
</organism>
<dbReference type="InterPro" id="IPR010334">
    <property type="entry name" value="Dcp1"/>
</dbReference>
<evidence type="ECO:0000256" key="1">
    <source>
        <dbReference type="ARBA" id="ARBA00004496"/>
    </source>
</evidence>
<protein>
    <recommendedName>
        <fullName evidence="7">mRNA-decapping enzyme-like protein</fullName>
    </recommendedName>
</protein>
<dbReference type="GO" id="GO:0003729">
    <property type="term" value="F:mRNA binding"/>
    <property type="evidence" value="ECO:0007669"/>
    <property type="project" value="TreeGrafter"/>
</dbReference>
<keyword evidence="3" id="KW-0963">Cytoplasm</keyword>
<dbReference type="Proteomes" id="UP000289738">
    <property type="component" value="Chromosome A06"/>
</dbReference>
<evidence type="ECO:0008006" key="7">
    <source>
        <dbReference type="Google" id="ProtNLM"/>
    </source>
</evidence>
<dbReference type="CDD" id="cd13182">
    <property type="entry name" value="EVH1-like_Dcp1"/>
    <property type="match status" value="1"/>
</dbReference>
<comment type="subcellular location">
    <subcellularLocation>
        <location evidence="1">Cytoplasm</location>
    </subcellularLocation>
</comment>
<dbReference type="Gene3D" id="2.30.29.30">
    <property type="entry name" value="Pleckstrin-homology domain (PH domain)/Phosphotyrosine-binding domain (PTB)"/>
    <property type="match status" value="1"/>
</dbReference>
<evidence type="ECO:0000256" key="2">
    <source>
        <dbReference type="ARBA" id="ARBA00008778"/>
    </source>
</evidence>
<dbReference type="FunFam" id="2.30.29.30:FF:000159">
    <property type="entry name" value="mRNA-decapping enzyme-like protein"/>
    <property type="match status" value="1"/>
</dbReference>
<accession>A0A445CQR2</accession>
<comment type="caution">
    <text evidence="5">The sequence shown here is derived from an EMBL/GenBank/DDBJ whole genome shotgun (WGS) entry which is preliminary data.</text>
</comment>
<name>A0A445CQR2_ARAHY</name>
<feature type="compositionally biased region" description="Low complexity" evidence="4">
    <location>
        <begin position="311"/>
        <end position="322"/>
    </location>
</feature>
<dbReference type="GO" id="GO:0000932">
    <property type="term" value="C:P-body"/>
    <property type="evidence" value="ECO:0007669"/>
    <property type="project" value="TreeGrafter"/>
</dbReference>
<dbReference type="AlphaFoldDB" id="A0A445CQR2"/>
<gene>
    <name evidence="5" type="ORF">Ahy_A06g028295</name>
</gene>
<dbReference type="SMR" id="A0A445CQR2"/>
<evidence type="ECO:0000313" key="6">
    <source>
        <dbReference type="Proteomes" id="UP000289738"/>
    </source>
</evidence>
<dbReference type="SUPFAM" id="SSF50729">
    <property type="entry name" value="PH domain-like"/>
    <property type="match status" value="1"/>
</dbReference>